<dbReference type="PANTHER" id="PTHR11132">
    <property type="entry name" value="SOLUTE CARRIER FAMILY 35"/>
    <property type="match status" value="1"/>
</dbReference>
<feature type="transmembrane region" description="Helical" evidence="6">
    <location>
        <begin position="107"/>
        <end position="127"/>
    </location>
</feature>
<comment type="subcellular location">
    <subcellularLocation>
        <location evidence="1">Membrane</location>
        <topology evidence="1">Multi-pass membrane protein</topology>
    </subcellularLocation>
</comment>
<evidence type="ECO:0000256" key="2">
    <source>
        <dbReference type="ARBA" id="ARBA00022692"/>
    </source>
</evidence>
<evidence type="ECO:0000256" key="3">
    <source>
        <dbReference type="ARBA" id="ARBA00022989"/>
    </source>
</evidence>
<feature type="transmembrane region" description="Helical" evidence="6">
    <location>
        <begin position="52"/>
        <end position="71"/>
    </location>
</feature>
<evidence type="ECO:0000256" key="4">
    <source>
        <dbReference type="ARBA" id="ARBA00023136"/>
    </source>
</evidence>
<dbReference type="GO" id="GO:0016020">
    <property type="term" value="C:membrane"/>
    <property type="evidence" value="ECO:0007669"/>
    <property type="project" value="UniProtKB-SubCell"/>
</dbReference>
<name>A0A7R9W0I2_9CHLO</name>
<dbReference type="AlphaFoldDB" id="A0A7R9W0I2"/>
<evidence type="ECO:0000256" key="5">
    <source>
        <dbReference type="SAM" id="MobiDB-lite"/>
    </source>
</evidence>
<gene>
    <name evidence="8" type="ORF">CEUR00632_LOCUS20954</name>
</gene>
<feature type="transmembrane region" description="Helical" evidence="6">
    <location>
        <begin position="264"/>
        <end position="281"/>
    </location>
</feature>
<accession>A0A7R9W0I2</accession>
<sequence length="336" mass="35920">MGATDGSKEHSLLATASIVFAWYTSNIVLLLLNKFLLSHTSFRQPVTLTLCHMAACVLLGGLASVTGLMRLHHPRSGAQAGKIAALSVLFTATIVLGNASMHYLPVSFTQAIGATTPFFTAVLAFVVQGSRESLLTYATLVPIVAGIAIATHGEPLFHMLGFILAASATAGRAMKTVLQAILMADPDDKLDPLSLLFYMGLCCIVILVPLSIASEPNAAWIMIDMGSKDNFFYWWLLINSCMSYLVNLTNFLVIKYTSPLTMQVLGNAKGVVAAIVSVFVFHNPVTVSGVLGYAMTVFGVVLYSASKRSSPKRVQSSQDEEVAAQPFRGHTPSSKA</sequence>
<feature type="transmembrane region" description="Helical" evidence="6">
    <location>
        <begin position="83"/>
        <end position="101"/>
    </location>
</feature>
<feature type="region of interest" description="Disordered" evidence="5">
    <location>
        <begin position="308"/>
        <end position="336"/>
    </location>
</feature>
<organism evidence="8">
    <name type="scientific">Chlamydomonas euryale</name>
    <dbReference type="NCBI Taxonomy" id="1486919"/>
    <lineage>
        <taxon>Eukaryota</taxon>
        <taxon>Viridiplantae</taxon>
        <taxon>Chlorophyta</taxon>
        <taxon>core chlorophytes</taxon>
        <taxon>Chlorophyceae</taxon>
        <taxon>CS clade</taxon>
        <taxon>Chlamydomonadales</taxon>
        <taxon>Chlamydomonadaceae</taxon>
        <taxon>Chlamydomonas</taxon>
    </lineage>
</organism>
<dbReference type="InterPro" id="IPR004853">
    <property type="entry name" value="Sugar_P_trans_dom"/>
</dbReference>
<dbReference type="InterPro" id="IPR050186">
    <property type="entry name" value="TPT_transporter"/>
</dbReference>
<evidence type="ECO:0000259" key="7">
    <source>
        <dbReference type="Pfam" id="PF03151"/>
    </source>
</evidence>
<feature type="domain" description="Sugar phosphate transporter" evidence="7">
    <location>
        <begin position="16"/>
        <end position="304"/>
    </location>
</feature>
<reference evidence="8" key="1">
    <citation type="submission" date="2021-01" db="EMBL/GenBank/DDBJ databases">
        <authorList>
            <person name="Corre E."/>
            <person name="Pelletier E."/>
            <person name="Niang G."/>
            <person name="Scheremetjew M."/>
            <person name="Finn R."/>
            <person name="Kale V."/>
            <person name="Holt S."/>
            <person name="Cochrane G."/>
            <person name="Meng A."/>
            <person name="Brown T."/>
            <person name="Cohen L."/>
        </authorList>
    </citation>
    <scope>NUCLEOTIDE SEQUENCE</scope>
    <source>
        <strain evidence="8">CCMP219</strain>
    </source>
</reference>
<dbReference type="EMBL" id="HBEC01044932">
    <property type="protein sequence ID" value="CAD8310960.1"/>
    <property type="molecule type" value="Transcribed_RNA"/>
</dbReference>
<evidence type="ECO:0000256" key="6">
    <source>
        <dbReference type="SAM" id="Phobius"/>
    </source>
</evidence>
<dbReference type="InterPro" id="IPR037185">
    <property type="entry name" value="EmrE-like"/>
</dbReference>
<proteinExistence type="predicted"/>
<feature type="transmembrane region" description="Helical" evidence="6">
    <location>
        <begin position="156"/>
        <end position="174"/>
    </location>
</feature>
<feature type="transmembrane region" description="Helical" evidence="6">
    <location>
        <begin position="287"/>
        <end position="305"/>
    </location>
</feature>
<feature type="transmembrane region" description="Helical" evidence="6">
    <location>
        <begin position="12"/>
        <end position="32"/>
    </location>
</feature>
<feature type="transmembrane region" description="Helical" evidence="6">
    <location>
        <begin position="232"/>
        <end position="252"/>
    </location>
</feature>
<keyword evidence="2 6" id="KW-0812">Transmembrane</keyword>
<feature type="transmembrane region" description="Helical" evidence="6">
    <location>
        <begin position="195"/>
        <end position="212"/>
    </location>
</feature>
<feature type="transmembrane region" description="Helical" evidence="6">
    <location>
        <begin position="134"/>
        <end position="150"/>
    </location>
</feature>
<dbReference type="Pfam" id="PF03151">
    <property type="entry name" value="TPT"/>
    <property type="match status" value="1"/>
</dbReference>
<keyword evidence="3 6" id="KW-1133">Transmembrane helix</keyword>
<feature type="compositionally biased region" description="Polar residues" evidence="5">
    <location>
        <begin position="308"/>
        <end position="317"/>
    </location>
</feature>
<evidence type="ECO:0000256" key="1">
    <source>
        <dbReference type="ARBA" id="ARBA00004141"/>
    </source>
</evidence>
<dbReference type="SUPFAM" id="SSF103481">
    <property type="entry name" value="Multidrug resistance efflux transporter EmrE"/>
    <property type="match status" value="2"/>
</dbReference>
<protein>
    <recommendedName>
        <fullName evidence="7">Sugar phosphate transporter domain-containing protein</fullName>
    </recommendedName>
</protein>
<evidence type="ECO:0000313" key="8">
    <source>
        <dbReference type="EMBL" id="CAD8310960.1"/>
    </source>
</evidence>
<keyword evidence="4 6" id="KW-0472">Membrane</keyword>